<dbReference type="EMBL" id="LR796867">
    <property type="protein sequence ID" value="CAB4171413.1"/>
    <property type="molecule type" value="Genomic_DNA"/>
</dbReference>
<accession>A0A6J7XE57</accession>
<proteinExistence type="predicted"/>
<sequence length="198" mass="22731">MLFGILFSSAWVASRIEKFFNWPGATIVIKPIFCSAAYFARSISSAINIRILFCKFMFPFAMRFVSHVLRVSCHRFRKRFFESTIKHLFASTSPPAIFWRVISVVVDSIQSVMRWAFFHISNKGFETSASRNNTSPPFANSYSPSPPMFIVWSIWVGTSLDHVCPSVVKRLLCFVSHFWRSFNSINYITVNMGNCHGV</sequence>
<evidence type="ECO:0000313" key="2">
    <source>
        <dbReference type="EMBL" id="CAB4182685.1"/>
    </source>
</evidence>
<reference evidence="4" key="1">
    <citation type="submission" date="2020-05" db="EMBL/GenBank/DDBJ databases">
        <authorList>
            <person name="Chiriac C."/>
            <person name="Salcher M."/>
            <person name="Ghai R."/>
            <person name="Kavagutti S V."/>
        </authorList>
    </citation>
    <scope>NUCLEOTIDE SEQUENCE</scope>
</reference>
<name>A0A6J7XE57_9CAUD</name>
<dbReference type="EMBL" id="LR798384">
    <property type="protein sequence ID" value="CAB5228308.1"/>
    <property type="molecule type" value="Genomic_DNA"/>
</dbReference>
<dbReference type="EMBL" id="LR797032">
    <property type="protein sequence ID" value="CAB4182685.1"/>
    <property type="molecule type" value="Genomic_DNA"/>
</dbReference>
<gene>
    <name evidence="2" type="ORF">UFOVP1095_34</name>
    <name evidence="3" type="ORF">UFOVP1452_34</name>
    <name evidence="4" type="ORF">UFOVP1540_11</name>
    <name evidence="1" type="ORF">UFOVP918_34</name>
</gene>
<evidence type="ECO:0000313" key="1">
    <source>
        <dbReference type="EMBL" id="CAB4171413.1"/>
    </source>
</evidence>
<organism evidence="4">
    <name type="scientific">uncultured Caudovirales phage</name>
    <dbReference type="NCBI Taxonomy" id="2100421"/>
    <lineage>
        <taxon>Viruses</taxon>
        <taxon>Duplodnaviria</taxon>
        <taxon>Heunggongvirae</taxon>
        <taxon>Uroviricota</taxon>
        <taxon>Caudoviricetes</taxon>
        <taxon>Peduoviridae</taxon>
        <taxon>Maltschvirus</taxon>
        <taxon>Maltschvirus maltsch</taxon>
    </lineage>
</organism>
<dbReference type="EMBL" id="LR797401">
    <property type="protein sequence ID" value="CAB4214231.1"/>
    <property type="molecule type" value="Genomic_DNA"/>
</dbReference>
<evidence type="ECO:0000313" key="4">
    <source>
        <dbReference type="EMBL" id="CAB5228308.1"/>
    </source>
</evidence>
<evidence type="ECO:0000313" key="3">
    <source>
        <dbReference type="EMBL" id="CAB4214231.1"/>
    </source>
</evidence>
<protein>
    <submittedName>
        <fullName evidence="4">Uncharacterized protein</fullName>
    </submittedName>
</protein>